<dbReference type="SUPFAM" id="SSF88874">
    <property type="entry name" value="Receptor-binding domain of short tail fibre protein gp12"/>
    <property type="match status" value="1"/>
</dbReference>
<sequence>RILYLQNFLSNNKMSKIISIDNENQYIGKFKEIKFGNQQIKLDPLTNQIQFTSVFNDDHVYIDPFTKESNINEPTFVSIFERIEENQQKIVSNLDLIHKLQTSDSNQYAQIYSIDSNINLLFLLFNNSQIQINYISNDIEILKNRKMKNYDADILELQTDKVNYTQYLEQQNLIEQNAFNITKSENDILENTFQIGSMQESLSSLESQMIGNWIGVGLQFVLYQSQLIALEVAAASTGTALTALTASVATLQAQIAALKVDDLVGDVVDEITDTLTVAVSQSIWSRMGNFFKANWLSIVGTLFSSTAATASLDTATRLFEVLTIDNEDQDGLFYIDISQNIKMPTHDLTAQSIHGAYGQIDNYDSQFNLQQLRIDNIIDILYQLVGIAVPELPELETVTAKQAVRLQTLIETDTGDLKEVDLQIEQKTTDIQNLTLQVNENTSDITDINLQNQINQTDILNLQNAQISQLSFDGSKVVSIVPVQVKSYLNIYGSFNSGQLSYDGSQIISSVPLNSYQYLYLKNGTSSANLQYDGLRMIANTTFRTSKLEITNGAYTNSITAPSWGKELQYDSPFRINYSAPYIGFYTNSGSNVATLQWDNTAFKLVNANSNTILRFQVQNSGNTGSQTFDGYKFVFDKPGFFTSSNSTTALTLKNTANNKQIEMSVDVNNRLNVNNDIIINNSSYPASLYFSNGSTSIGFQQNKTTDSSILETVSATKFSTPNIKTSQYDDLNATIQNLQTQITNMQSLLNFDYYTIGQIIPVAHNVPSITIGKYTFLRCDGAAYNTTTYNQLYLVLGSSTTPDIDDERGLVGSQSYLRNKFGANEITLSANQIPSHIHEILYNSSGVKGPIWGGNTNTSGNYGNPTTGTSGLAATAVNATFNNSVYIQ</sequence>
<dbReference type="Gene3D" id="3.90.1340.10">
    <property type="entry name" value="Phage tail collar domain"/>
    <property type="match status" value="1"/>
</dbReference>
<feature type="non-terminal residue" evidence="1">
    <location>
        <position position="1"/>
    </location>
</feature>
<gene>
    <name evidence="1" type="ORF">TPC1_30170</name>
</gene>
<reference evidence="1" key="1">
    <citation type="submission" date="2015-07" db="EMBL/GenBank/DDBJ databases">
        <title>Adaptation to a free-living lifestyle via gene acquisitions in the diplomonad Trepomonas sp. PC1.</title>
        <authorList>
            <person name="Xu F."/>
            <person name="Jerlstrom-Hultqvist J."/>
            <person name="Kolisko M."/>
            <person name="Simpson A.G.B."/>
            <person name="Roger A.J."/>
            <person name="Svard S.G."/>
            <person name="Andersson J.O."/>
        </authorList>
    </citation>
    <scope>NUCLEOTIDE SEQUENCE</scope>
    <source>
        <strain evidence="1">PC1</strain>
    </source>
</reference>
<dbReference type="EMBL" id="GDID01006271">
    <property type="protein sequence ID" value="JAP90335.1"/>
    <property type="molecule type" value="Transcribed_RNA"/>
</dbReference>
<feature type="non-terminal residue" evidence="1">
    <location>
        <position position="889"/>
    </location>
</feature>
<dbReference type="InterPro" id="IPR037053">
    <property type="entry name" value="Phage_tail_collar_dom_sf"/>
</dbReference>
<dbReference type="AlphaFoldDB" id="A0A146K366"/>
<name>A0A146K366_9EUKA</name>
<protein>
    <submittedName>
        <fullName evidence="1">Uncharacterized protein</fullName>
    </submittedName>
</protein>
<proteinExistence type="predicted"/>
<accession>A0A146K366</accession>
<organism evidence="1">
    <name type="scientific">Trepomonas sp. PC1</name>
    <dbReference type="NCBI Taxonomy" id="1076344"/>
    <lineage>
        <taxon>Eukaryota</taxon>
        <taxon>Metamonada</taxon>
        <taxon>Diplomonadida</taxon>
        <taxon>Hexamitidae</taxon>
        <taxon>Hexamitinae</taxon>
        <taxon>Trepomonas</taxon>
    </lineage>
</organism>
<evidence type="ECO:0000313" key="1">
    <source>
        <dbReference type="EMBL" id="JAP90335.1"/>
    </source>
</evidence>